<comment type="caution">
    <text evidence="2">The sequence shown here is derived from an EMBL/GenBank/DDBJ whole genome shotgun (WGS) entry which is preliminary data.</text>
</comment>
<reference evidence="2" key="1">
    <citation type="journal article" date="2021" name="Sci. Adv.">
        <title>The American lobster genome reveals insights on longevity, neural, and immune adaptations.</title>
        <authorList>
            <person name="Polinski J.M."/>
            <person name="Zimin A.V."/>
            <person name="Clark K.F."/>
            <person name="Kohn A.B."/>
            <person name="Sadowski N."/>
            <person name="Timp W."/>
            <person name="Ptitsyn A."/>
            <person name="Khanna P."/>
            <person name="Romanova D.Y."/>
            <person name="Williams P."/>
            <person name="Greenwood S.J."/>
            <person name="Moroz L.L."/>
            <person name="Walt D.R."/>
            <person name="Bodnar A.G."/>
        </authorList>
    </citation>
    <scope>NUCLEOTIDE SEQUENCE</scope>
    <source>
        <strain evidence="2">GMGI-L3</strain>
    </source>
</reference>
<feature type="region of interest" description="Disordered" evidence="1">
    <location>
        <begin position="1"/>
        <end position="22"/>
    </location>
</feature>
<evidence type="ECO:0000313" key="3">
    <source>
        <dbReference type="Proteomes" id="UP000747542"/>
    </source>
</evidence>
<keyword evidence="3" id="KW-1185">Reference proteome</keyword>
<gene>
    <name evidence="2" type="ORF">Hamer_G020137</name>
</gene>
<name>A0A8J5N5H0_HOMAM</name>
<protein>
    <submittedName>
        <fullName evidence="2">Uncharacterized protein</fullName>
    </submittedName>
</protein>
<sequence length="22" mass="2478">MRGGVQSKVSRGCRRDDIDEGR</sequence>
<dbReference type="AlphaFoldDB" id="A0A8J5N5H0"/>
<dbReference type="EMBL" id="JAHLQT010009549">
    <property type="protein sequence ID" value="KAG7173514.1"/>
    <property type="molecule type" value="Genomic_DNA"/>
</dbReference>
<evidence type="ECO:0000313" key="2">
    <source>
        <dbReference type="EMBL" id="KAG7173514.1"/>
    </source>
</evidence>
<feature type="compositionally biased region" description="Basic and acidic residues" evidence="1">
    <location>
        <begin position="13"/>
        <end position="22"/>
    </location>
</feature>
<organism evidence="2 3">
    <name type="scientific">Homarus americanus</name>
    <name type="common">American lobster</name>
    <dbReference type="NCBI Taxonomy" id="6706"/>
    <lineage>
        <taxon>Eukaryota</taxon>
        <taxon>Metazoa</taxon>
        <taxon>Ecdysozoa</taxon>
        <taxon>Arthropoda</taxon>
        <taxon>Crustacea</taxon>
        <taxon>Multicrustacea</taxon>
        <taxon>Malacostraca</taxon>
        <taxon>Eumalacostraca</taxon>
        <taxon>Eucarida</taxon>
        <taxon>Decapoda</taxon>
        <taxon>Pleocyemata</taxon>
        <taxon>Astacidea</taxon>
        <taxon>Nephropoidea</taxon>
        <taxon>Nephropidae</taxon>
        <taxon>Homarus</taxon>
    </lineage>
</organism>
<accession>A0A8J5N5H0</accession>
<evidence type="ECO:0000256" key="1">
    <source>
        <dbReference type="SAM" id="MobiDB-lite"/>
    </source>
</evidence>
<proteinExistence type="predicted"/>
<dbReference type="Proteomes" id="UP000747542">
    <property type="component" value="Unassembled WGS sequence"/>
</dbReference>